<dbReference type="PANTHER" id="PTHR30441">
    <property type="entry name" value="DUF748 DOMAIN-CONTAINING PROTEIN"/>
    <property type="match status" value="1"/>
</dbReference>
<dbReference type="AlphaFoldDB" id="A0A7Z7HNR0"/>
<dbReference type="InterPro" id="IPR052894">
    <property type="entry name" value="AsmA-related"/>
</dbReference>
<feature type="region of interest" description="Disordered" evidence="1">
    <location>
        <begin position="908"/>
        <end position="930"/>
    </location>
</feature>
<dbReference type="Proteomes" id="UP000242886">
    <property type="component" value="Chromosome SDENCHOL"/>
</dbReference>
<keyword evidence="2" id="KW-1133">Transmembrane helix</keyword>
<dbReference type="InterPro" id="IPR008023">
    <property type="entry name" value="DUF748"/>
</dbReference>
<organism evidence="3 4">
    <name type="scientific">Sterolibacterium denitrificans</name>
    <dbReference type="NCBI Taxonomy" id="157592"/>
    <lineage>
        <taxon>Bacteria</taxon>
        <taxon>Pseudomonadati</taxon>
        <taxon>Pseudomonadota</taxon>
        <taxon>Betaproteobacteria</taxon>
        <taxon>Nitrosomonadales</taxon>
        <taxon>Sterolibacteriaceae</taxon>
        <taxon>Sterolibacterium</taxon>
    </lineage>
</organism>
<accession>A0A7Z7HNR0</accession>
<proteinExistence type="predicted"/>
<gene>
    <name evidence="3" type="ORF">SDENCHOL_10298</name>
</gene>
<dbReference type="GO" id="GO:0090313">
    <property type="term" value="P:regulation of protein targeting to membrane"/>
    <property type="evidence" value="ECO:0007669"/>
    <property type="project" value="TreeGrafter"/>
</dbReference>
<keyword evidence="4" id="KW-1185">Reference proteome</keyword>
<dbReference type="RefSeq" id="WP_083522805.1">
    <property type="nucleotide sequence ID" value="NZ_LFZK01000001.1"/>
</dbReference>
<feature type="transmembrane region" description="Helical" evidence="2">
    <location>
        <begin position="12"/>
        <end position="30"/>
    </location>
</feature>
<dbReference type="EMBL" id="LT837803">
    <property type="protein sequence ID" value="SMB21375.1"/>
    <property type="molecule type" value="Genomic_DNA"/>
</dbReference>
<keyword evidence="2" id="KW-0472">Membrane</keyword>
<dbReference type="Pfam" id="PF05359">
    <property type="entry name" value="DUF748"/>
    <property type="match status" value="2"/>
</dbReference>
<keyword evidence="2" id="KW-0812">Transmembrane</keyword>
<feature type="compositionally biased region" description="Low complexity" evidence="1">
    <location>
        <begin position="388"/>
        <end position="409"/>
    </location>
</feature>
<dbReference type="PANTHER" id="PTHR30441:SF8">
    <property type="entry name" value="DUF748 DOMAIN-CONTAINING PROTEIN"/>
    <property type="match status" value="1"/>
</dbReference>
<reference evidence="3" key="1">
    <citation type="submission" date="2017-03" db="EMBL/GenBank/DDBJ databases">
        <authorList>
            <consortium name="AG Boll"/>
        </authorList>
    </citation>
    <scope>NUCLEOTIDE SEQUENCE [LARGE SCALE GENOMIC DNA]</scope>
    <source>
        <strain evidence="3">Chol</strain>
    </source>
</reference>
<feature type="region of interest" description="Disordered" evidence="1">
    <location>
        <begin position="384"/>
        <end position="409"/>
    </location>
</feature>
<sequence>MAFRLPRLKTVLWSVVVLVVVWLLFAWQALPHILQSQAVRFVAEKTGHRLSLDLPEFNPFELRLRLANLRLDDPQGQPLLAFRGLEVDLSAASITRRALVFDGIRLDGPEATVALQADGKLNWSPFLDALKNPEETPDGDLPRIDVKRFVLAAGRLDFSDAQSGFSTRAEPLDFELGELSTLPDDQAPGHYKVEARTALGARVLWQGALTLQPDARIDAQGRLAIEELDLSRLAPYLQDLLPTPPAGVLAVATDYRAAYAAGQVDLQLEHLAAQLSGLRLKPMARGPEIVAQHIAAQNGRFDLASRRVTLDALTLDGGEVHLPAAAPLRIDNLTLSEAQVDLAGRRASLARVALQGGQVKLQRDARGRLDLLAAIAALQTAGSGGAAGKSSASSASSAPAAAPPEAGTATGEVAAPWQFDIAEVALAGVEAQFRDLGVKPVADLALQDISVNVSGVSSDLDRALPLNARLRVREGGQLEASGEVVPATAAAVLKFKLGGLALQPAQPWLNDVVKLRLASGRLDVDGEVSNAAGARGPSFKGGFALHDLRLMESEGGARFLAWKQLSTRDLKVSGERLDIGTLLLDGLDTKLIIAKDKRINVSQILKSSPPASAPEAGSGAAPPPAAAGKPFPVNLTRLRIRNGALDFADHSLALPFGTRIHRLQGSINGLTTRAGAPGRIELDGQVDEYGLARAVGQIDLAQPTENTDIKVIFRNVEMSSLTPYSATFAGRRIESGKLSLDLEYKIKQRQLLGDNQVVMDKLTLGERVDSPTAKSLPLDLAIAILQDGDGRIDLGLPVSGSLDDPQFSYGGIIWKAILNVFTKIATAPFRMLGSLLGGDGEKFESIAFEPGAQSLTPPEREKLAQLADALGKRPTLTLTLHGTYAETDRVALQDRQLRRAIMRLAGQQAAKDAGDSGSDPDPGPLTTGNPKIQDALEKLYAERFGSGELAALKEGFRKANPGALEESAGSRMLSRLGGLMREQRVLGEDEISRLKGGDFYDILFEQLRAREAVADERLLALARTRGEKALAALLAAGAPADRATLGAAEKIEAEGREIPLKLALAAQAAAATVPPVPAPAP</sequence>
<dbReference type="GO" id="GO:0005886">
    <property type="term" value="C:plasma membrane"/>
    <property type="evidence" value="ECO:0007669"/>
    <property type="project" value="TreeGrafter"/>
</dbReference>
<name>A0A7Z7HNR0_9PROT</name>
<evidence type="ECO:0000256" key="2">
    <source>
        <dbReference type="SAM" id="Phobius"/>
    </source>
</evidence>
<evidence type="ECO:0000313" key="4">
    <source>
        <dbReference type="Proteomes" id="UP000242886"/>
    </source>
</evidence>
<protein>
    <recommendedName>
        <fullName evidence="5">AsmA domain-containing protein</fullName>
    </recommendedName>
</protein>
<feature type="compositionally biased region" description="Low complexity" evidence="1">
    <location>
        <begin position="607"/>
        <end position="627"/>
    </location>
</feature>
<dbReference type="OrthoDB" id="9757969at2"/>
<feature type="region of interest" description="Disordered" evidence="1">
    <location>
        <begin position="606"/>
        <end position="627"/>
    </location>
</feature>
<evidence type="ECO:0000313" key="3">
    <source>
        <dbReference type="EMBL" id="SMB21375.1"/>
    </source>
</evidence>
<evidence type="ECO:0000256" key="1">
    <source>
        <dbReference type="SAM" id="MobiDB-lite"/>
    </source>
</evidence>
<evidence type="ECO:0008006" key="5">
    <source>
        <dbReference type="Google" id="ProtNLM"/>
    </source>
</evidence>